<dbReference type="EMBL" id="JARJCM010000016">
    <property type="protein sequence ID" value="KAJ7041530.1"/>
    <property type="molecule type" value="Genomic_DNA"/>
</dbReference>
<feature type="transmembrane region" description="Helical" evidence="1">
    <location>
        <begin position="140"/>
        <end position="164"/>
    </location>
</feature>
<name>A0AAD6TAK9_9AGAR</name>
<evidence type="ECO:0000256" key="1">
    <source>
        <dbReference type="SAM" id="Phobius"/>
    </source>
</evidence>
<keyword evidence="1" id="KW-0812">Transmembrane</keyword>
<proteinExistence type="predicted"/>
<evidence type="ECO:0000313" key="2">
    <source>
        <dbReference type="EMBL" id="KAJ7041530.1"/>
    </source>
</evidence>
<keyword evidence="1" id="KW-0472">Membrane</keyword>
<dbReference type="AlphaFoldDB" id="A0AAD6TAK9"/>
<dbReference type="Proteomes" id="UP001218188">
    <property type="component" value="Unassembled WGS sequence"/>
</dbReference>
<reference evidence="2" key="1">
    <citation type="submission" date="2023-03" db="EMBL/GenBank/DDBJ databases">
        <title>Massive genome expansion in bonnet fungi (Mycena s.s.) driven by repeated elements and novel gene families across ecological guilds.</title>
        <authorList>
            <consortium name="Lawrence Berkeley National Laboratory"/>
            <person name="Harder C.B."/>
            <person name="Miyauchi S."/>
            <person name="Viragh M."/>
            <person name="Kuo A."/>
            <person name="Thoen E."/>
            <person name="Andreopoulos B."/>
            <person name="Lu D."/>
            <person name="Skrede I."/>
            <person name="Drula E."/>
            <person name="Henrissat B."/>
            <person name="Morin E."/>
            <person name="Kohler A."/>
            <person name="Barry K."/>
            <person name="LaButti K."/>
            <person name="Morin E."/>
            <person name="Salamov A."/>
            <person name="Lipzen A."/>
            <person name="Mereny Z."/>
            <person name="Hegedus B."/>
            <person name="Baldrian P."/>
            <person name="Stursova M."/>
            <person name="Weitz H."/>
            <person name="Taylor A."/>
            <person name="Grigoriev I.V."/>
            <person name="Nagy L.G."/>
            <person name="Martin F."/>
            <person name="Kauserud H."/>
        </authorList>
    </citation>
    <scope>NUCLEOTIDE SEQUENCE</scope>
    <source>
        <strain evidence="2">CBHHK200</strain>
    </source>
</reference>
<evidence type="ECO:0000313" key="3">
    <source>
        <dbReference type="Proteomes" id="UP001218188"/>
    </source>
</evidence>
<gene>
    <name evidence="2" type="ORF">C8F04DRAFT_1252860</name>
</gene>
<sequence length="270" mass="30073">MDPQEIHVWEVALRGHENRVAALTIMMWDYLITLEDESRYGPPHQTCCEQSILYLSRTQPFKDVIRGCELKRGSEYLSHGPLKLRIYALYDTSPRIRALLIGAFSLEVLTAIVVFGVGSADNKVVAETMANIVRCNVTAIPSWLWVFWLAVTRQGVISSIYKGYRSVKSIGPQTLHHILVRDSVMFYLAIQVIYACNLAGWVKDPKTSLDLTTGVAIALPSVLSGRMLINVRHALYTPNALASPSDISLEEISIRPPDPPNADDDPNLIA</sequence>
<protein>
    <submittedName>
        <fullName evidence="2">Uncharacterized protein</fullName>
    </submittedName>
</protein>
<accession>A0AAD6TAK9</accession>
<keyword evidence="3" id="KW-1185">Reference proteome</keyword>
<keyword evidence="1" id="KW-1133">Transmembrane helix</keyword>
<organism evidence="2 3">
    <name type="scientific">Mycena alexandri</name>
    <dbReference type="NCBI Taxonomy" id="1745969"/>
    <lineage>
        <taxon>Eukaryota</taxon>
        <taxon>Fungi</taxon>
        <taxon>Dikarya</taxon>
        <taxon>Basidiomycota</taxon>
        <taxon>Agaricomycotina</taxon>
        <taxon>Agaricomycetes</taxon>
        <taxon>Agaricomycetidae</taxon>
        <taxon>Agaricales</taxon>
        <taxon>Marasmiineae</taxon>
        <taxon>Mycenaceae</taxon>
        <taxon>Mycena</taxon>
    </lineage>
</organism>
<feature type="transmembrane region" description="Helical" evidence="1">
    <location>
        <begin position="98"/>
        <end position="120"/>
    </location>
</feature>
<comment type="caution">
    <text evidence="2">The sequence shown here is derived from an EMBL/GenBank/DDBJ whole genome shotgun (WGS) entry which is preliminary data.</text>
</comment>